<gene>
    <name evidence="1" type="ORF">LT85_1245</name>
</gene>
<sequence length="40" mass="4229">MAGISFLDSVHCQCADCIGHLGSRECGSHGLSGRQRLRIG</sequence>
<name>A0A0A1F6R5_9BURK</name>
<accession>A0A0A1F6R5</accession>
<dbReference type="Proteomes" id="UP000030302">
    <property type="component" value="Chromosome"/>
</dbReference>
<proteinExistence type="predicted"/>
<dbReference type="EMBL" id="CP009962">
    <property type="protein sequence ID" value="AIY40403.1"/>
    <property type="molecule type" value="Genomic_DNA"/>
</dbReference>
<dbReference type="HOGENOM" id="CLU_3287848_0_0_4"/>
<evidence type="ECO:0000313" key="2">
    <source>
        <dbReference type="Proteomes" id="UP000030302"/>
    </source>
</evidence>
<dbReference type="STRING" id="279058.LT85_1245"/>
<evidence type="ECO:0000313" key="1">
    <source>
        <dbReference type="EMBL" id="AIY40403.1"/>
    </source>
</evidence>
<keyword evidence="2" id="KW-1185">Reference proteome</keyword>
<reference evidence="2" key="1">
    <citation type="journal article" date="2014" name="Soil Biol. Biochem.">
        <title>Structure and function of bacterial communities in ageing soils: Insights from the Mendocino ecological staircase.</title>
        <authorList>
            <person name="Uroz S."/>
            <person name="Tech J.J."/>
            <person name="Sawaya N.A."/>
            <person name="Frey-Klett P."/>
            <person name="Leveau J.H.J."/>
        </authorList>
    </citation>
    <scope>NUCLEOTIDE SEQUENCE [LARGE SCALE GENOMIC DNA]</scope>
    <source>
        <strain evidence="2">Cal35</strain>
    </source>
</reference>
<dbReference type="AlphaFoldDB" id="A0A0A1F6R5"/>
<protein>
    <submittedName>
        <fullName evidence="1">Uncharacterized protein</fullName>
    </submittedName>
</protein>
<dbReference type="KEGG" id="care:LT85_1245"/>
<organism evidence="1 2">
    <name type="scientific">Collimonas arenae</name>
    <dbReference type="NCBI Taxonomy" id="279058"/>
    <lineage>
        <taxon>Bacteria</taxon>
        <taxon>Pseudomonadati</taxon>
        <taxon>Pseudomonadota</taxon>
        <taxon>Betaproteobacteria</taxon>
        <taxon>Burkholderiales</taxon>
        <taxon>Oxalobacteraceae</taxon>
        <taxon>Collimonas</taxon>
    </lineage>
</organism>